<dbReference type="Pfam" id="PF00300">
    <property type="entry name" value="His_Phos_1"/>
    <property type="match status" value="1"/>
</dbReference>
<dbReference type="AlphaFoldDB" id="A0A1I2FAU5"/>
<evidence type="ECO:0000256" key="1">
    <source>
        <dbReference type="PIRSR" id="PIRSR613078-1"/>
    </source>
</evidence>
<feature type="active site" description="Tele-phosphohistidine intermediate" evidence="1">
    <location>
        <position position="10"/>
    </location>
</feature>
<dbReference type="GO" id="GO:0005737">
    <property type="term" value="C:cytoplasm"/>
    <property type="evidence" value="ECO:0007669"/>
    <property type="project" value="TreeGrafter"/>
</dbReference>
<dbReference type="GO" id="GO:0016791">
    <property type="term" value="F:phosphatase activity"/>
    <property type="evidence" value="ECO:0007669"/>
    <property type="project" value="TreeGrafter"/>
</dbReference>
<dbReference type="RefSeq" id="WP_026633639.1">
    <property type="nucleotide sequence ID" value="NZ_FONH01000006.1"/>
</dbReference>
<evidence type="ECO:0000256" key="2">
    <source>
        <dbReference type="PIRSR" id="PIRSR613078-2"/>
    </source>
</evidence>
<dbReference type="Proteomes" id="UP000199477">
    <property type="component" value="Unassembled WGS sequence"/>
</dbReference>
<dbReference type="STRING" id="500610.SAMN02799615_02228"/>
<dbReference type="SMART" id="SM00855">
    <property type="entry name" value="PGAM"/>
    <property type="match status" value="1"/>
</dbReference>
<organism evidence="3 4">
    <name type="scientific">Dyella marensis</name>
    <dbReference type="NCBI Taxonomy" id="500610"/>
    <lineage>
        <taxon>Bacteria</taxon>
        <taxon>Pseudomonadati</taxon>
        <taxon>Pseudomonadota</taxon>
        <taxon>Gammaproteobacteria</taxon>
        <taxon>Lysobacterales</taxon>
        <taxon>Rhodanobacteraceae</taxon>
        <taxon>Dyella</taxon>
    </lineage>
</organism>
<dbReference type="EMBL" id="FONH01000006">
    <property type="protein sequence ID" value="SFF02594.1"/>
    <property type="molecule type" value="Genomic_DNA"/>
</dbReference>
<dbReference type="PANTHER" id="PTHR48100">
    <property type="entry name" value="BROAD-SPECIFICITY PHOSPHATASE YOR283W-RELATED"/>
    <property type="match status" value="1"/>
</dbReference>
<dbReference type="PANTHER" id="PTHR48100:SF1">
    <property type="entry name" value="HISTIDINE PHOSPHATASE FAMILY PROTEIN-RELATED"/>
    <property type="match status" value="1"/>
</dbReference>
<protein>
    <submittedName>
        <fullName evidence="3">Alpha-ribazole phosphatase</fullName>
    </submittedName>
</protein>
<proteinExistence type="predicted"/>
<evidence type="ECO:0000313" key="4">
    <source>
        <dbReference type="Proteomes" id="UP000199477"/>
    </source>
</evidence>
<reference evidence="4" key="1">
    <citation type="submission" date="2016-10" db="EMBL/GenBank/DDBJ databases">
        <authorList>
            <person name="Varghese N."/>
            <person name="Submissions S."/>
        </authorList>
    </citation>
    <scope>NUCLEOTIDE SEQUENCE [LARGE SCALE GENOMIC DNA]</scope>
    <source>
        <strain evidence="4">UNC178MFTsu3.1</strain>
    </source>
</reference>
<sequence length="185" mass="20246">MSAAIDLLRHGDTGQRSYRGQLDDPLSALGWAQLRAAVAERRWDLVVSSSLRRCADFARELAAARGLPLRIDPRLAEYHFGAWQGVPIETLAETQGEALANFWADPVAHPPPEAETFAQFHVRLGAALDDVAAEARGRDVLVVTHGGAIRLLRCRAEGRGYGDMANIEVPHASLHRLRWQAKVGA</sequence>
<dbReference type="CDD" id="cd07067">
    <property type="entry name" value="HP_PGM_like"/>
    <property type="match status" value="1"/>
</dbReference>
<gene>
    <name evidence="3" type="ORF">SAMN02799615_02228</name>
</gene>
<dbReference type="InterPro" id="IPR029033">
    <property type="entry name" value="His_PPase_superfam"/>
</dbReference>
<dbReference type="InterPro" id="IPR013078">
    <property type="entry name" value="His_Pase_superF_clade-1"/>
</dbReference>
<evidence type="ECO:0000313" key="3">
    <source>
        <dbReference type="EMBL" id="SFF02594.1"/>
    </source>
</evidence>
<feature type="active site" description="Proton donor/acceptor" evidence="1">
    <location>
        <position position="77"/>
    </location>
</feature>
<feature type="binding site" evidence="2">
    <location>
        <position position="53"/>
    </location>
    <ligand>
        <name>substrate</name>
    </ligand>
</feature>
<accession>A0A1I2FAU5</accession>
<dbReference type="InterPro" id="IPR050275">
    <property type="entry name" value="PGM_Phosphatase"/>
</dbReference>
<dbReference type="Gene3D" id="3.40.50.1240">
    <property type="entry name" value="Phosphoglycerate mutase-like"/>
    <property type="match status" value="1"/>
</dbReference>
<name>A0A1I2FAU5_9GAMM</name>
<keyword evidence="4" id="KW-1185">Reference proteome</keyword>
<dbReference type="SUPFAM" id="SSF53254">
    <property type="entry name" value="Phosphoglycerate mutase-like"/>
    <property type="match status" value="1"/>
</dbReference>